<dbReference type="NCBIfam" id="TIGR02098">
    <property type="entry name" value="MJ0042_CXXC"/>
    <property type="match status" value="1"/>
</dbReference>
<gene>
    <name evidence="3" type="ORF">STIAU_5372</name>
</gene>
<dbReference type="InterPro" id="IPR011723">
    <property type="entry name" value="Znf/thioredoxin_put"/>
</dbReference>
<organism evidence="3 4">
    <name type="scientific">Stigmatella aurantiaca (strain DW4/3-1)</name>
    <dbReference type="NCBI Taxonomy" id="378806"/>
    <lineage>
        <taxon>Bacteria</taxon>
        <taxon>Pseudomonadati</taxon>
        <taxon>Myxococcota</taxon>
        <taxon>Myxococcia</taxon>
        <taxon>Myxococcales</taxon>
        <taxon>Cystobacterineae</taxon>
        <taxon>Archangiaceae</taxon>
        <taxon>Stigmatella</taxon>
    </lineage>
</organism>
<reference evidence="3 4" key="1">
    <citation type="submission" date="2006-04" db="EMBL/GenBank/DDBJ databases">
        <authorList>
            <person name="Nierman W.C."/>
        </authorList>
    </citation>
    <scope>NUCLEOTIDE SEQUENCE [LARGE SCALE GENOMIC DNA]</scope>
    <source>
        <strain evidence="3 4">DW4/3-1</strain>
    </source>
</reference>
<feature type="non-terminal residue" evidence="3">
    <location>
        <position position="101"/>
    </location>
</feature>
<feature type="region of interest" description="Disordered" evidence="1">
    <location>
        <begin position="42"/>
        <end position="87"/>
    </location>
</feature>
<accession>Q08PE0</accession>
<evidence type="ECO:0000313" key="3">
    <source>
        <dbReference type="EMBL" id="EAU62350.1"/>
    </source>
</evidence>
<evidence type="ECO:0000313" key="4">
    <source>
        <dbReference type="Proteomes" id="UP000032702"/>
    </source>
</evidence>
<dbReference type="PATRIC" id="fig|378806.16.peg.1114"/>
<feature type="compositionally biased region" description="Low complexity" evidence="1">
    <location>
        <begin position="55"/>
        <end position="70"/>
    </location>
</feature>
<dbReference type="RefSeq" id="WP_002619262.1">
    <property type="nucleotide sequence ID" value="NZ_AAMD01000245.1"/>
</dbReference>
<sequence length="101" mass="10403">MRFVCDSCRAQYMISDDKVGAKGVKVRCKKCGHVILVRPAGATASKDDEAQETPAASAASNGGMNSTAAGLPASLGTPPEGGLFTDVEEDEIGAVFDQVLN</sequence>
<evidence type="ECO:0000256" key="1">
    <source>
        <dbReference type="SAM" id="MobiDB-lite"/>
    </source>
</evidence>
<name>Q08PE0_STIAD</name>
<dbReference type="Pfam" id="PF13717">
    <property type="entry name" value="Zn_ribbon_4"/>
    <property type="match status" value="1"/>
</dbReference>
<dbReference type="Proteomes" id="UP000032702">
    <property type="component" value="Unassembled WGS sequence"/>
</dbReference>
<evidence type="ECO:0000259" key="2">
    <source>
        <dbReference type="Pfam" id="PF13717"/>
    </source>
</evidence>
<protein>
    <submittedName>
        <fullName evidence="3">Adventurous gliding motility protein X</fullName>
    </submittedName>
</protein>
<dbReference type="EMBL" id="AAMD01000245">
    <property type="protein sequence ID" value="EAU62350.1"/>
    <property type="molecule type" value="Genomic_DNA"/>
</dbReference>
<proteinExistence type="predicted"/>
<dbReference type="AlphaFoldDB" id="Q08PE0"/>
<comment type="caution">
    <text evidence="3">The sequence shown here is derived from an EMBL/GenBank/DDBJ whole genome shotgun (WGS) entry which is preliminary data.</text>
</comment>
<feature type="domain" description="Zinc finger/thioredoxin putative" evidence="2">
    <location>
        <begin position="1"/>
        <end position="35"/>
    </location>
</feature>